<dbReference type="PANTHER" id="PTHR11067">
    <property type="entry name" value="INOSINE TRIPHOSPHATE PYROPHOSPHATASE/HAM1 PROTEIN"/>
    <property type="match status" value="1"/>
</dbReference>
<reference evidence="8 9" key="1">
    <citation type="submission" date="2020-08" db="EMBL/GenBank/DDBJ databases">
        <title>Cohnella phylogeny.</title>
        <authorList>
            <person name="Dunlap C."/>
        </authorList>
    </citation>
    <scope>NUCLEOTIDE SEQUENCE [LARGE SCALE GENOMIC DNA]</scope>
    <source>
        <strain evidence="8 9">DSM 25239</strain>
    </source>
</reference>
<feature type="binding site" evidence="7">
    <location>
        <begin position="173"/>
        <end position="176"/>
    </location>
    <ligand>
        <name>substrate</name>
    </ligand>
</feature>
<dbReference type="Gene3D" id="3.90.950.10">
    <property type="match status" value="1"/>
</dbReference>
<keyword evidence="9" id="KW-1185">Reference proteome</keyword>
<evidence type="ECO:0000313" key="9">
    <source>
        <dbReference type="Proteomes" id="UP000553776"/>
    </source>
</evidence>
<evidence type="ECO:0000256" key="1">
    <source>
        <dbReference type="ARBA" id="ARBA00008023"/>
    </source>
</evidence>
<comment type="subunit">
    <text evidence="7">Homodimer.</text>
</comment>
<protein>
    <recommendedName>
        <fullName evidence="7">dITP/XTP pyrophosphatase</fullName>
        <ecNumber evidence="7">3.6.1.66</ecNumber>
    </recommendedName>
    <alternativeName>
        <fullName evidence="7">Non-canonical purine NTP pyrophosphatase</fullName>
    </alternativeName>
    <alternativeName>
        <fullName evidence="7">Non-standard purine NTP pyrophosphatase</fullName>
    </alternativeName>
    <alternativeName>
        <fullName evidence="7">Nucleoside-triphosphate diphosphatase</fullName>
    </alternativeName>
    <alternativeName>
        <fullName evidence="7">Nucleoside-triphosphate pyrophosphatase</fullName>
        <shortName evidence="7">NTPase</shortName>
    </alternativeName>
</protein>
<proteinExistence type="inferred from homology"/>
<dbReference type="GO" id="GO:0000166">
    <property type="term" value="F:nucleotide binding"/>
    <property type="evidence" value="ECO:0007669"/>
    <property type="project" value="UniProtKB-KW"/>
</dbReference>
<comment type="function">
    <text evidence="7">Pyrophosphatase that catalyzes the hydrolysis of nucleoside triphosphates to their monophosphate derivatives, with a high preference for the non-canonical purine nucleotides XTP (xanthosine triphosphate), dITP (deoxyinosine triphosphate) and ITP. Seems to function as a house-cleaning enzyme that removes non-canonical purine nucleotides from the nucleotide pool, thus preventing their incorporation into DNA/RNA and avoiding chromosomal lesions.</text>
</comment>
<feature type="active site" description="Proton acceptor" evidence="7">
    <location>
        <position position="74"/>
    </location>
</feature>
<dbReference type="EMBL" id="JACJVR010000052">
    <property type="protein sequence ID" value="MBB6692426.1"/>
    <property type="molecule type" value="Genomic_DNA"/>
</dbReference>
<dbReference type="GO" id="GO:0009146">
    <property type="term" value="P:purine nucleoside triphosphate catabolic process"/>
    <property type="evidence" value="ECO:0007669"/>
    <property type="project" value="UniProtKB-UniRule"/>
</dbReference>
<evidence type="ECO:0000256" key="3">
    <source>
        <dbReference type="ARBA" id="ARBA00022741"/>
    </source>
</evidence>
<dbReference type="GO" id="GO:0035870">
    <property type="term" value="F:dITP diphosphatase activity"/>
    <property type="evidence" value="ECO:0007669"/>
    <property type="project" value="UniProtKB-UniRule"/>
</dbReference>
<evidence type="ECO:0000256" key="2">
    <source>
        <dbReference type="ARBA" id="ARBA00022723"/>
    </source>
</evidence>
<dbReference type="InterPro" id="IPR020922">
    <property type="entry name" value="dITP/XTP_pyrophosphatase"/>
</dbReference>
<dbReference type="EC" id="3.6.1.66" evidence="7"/>
<evidence type="ECO:0000313" key="8">
    <source>
        <dbReference type="EMBL" id="MBB6692426.1"/>
    </source>
</evidence>
<dbReference type="InterPro" id="IPR029001">
    <property type="entry name" value="ITPase-like_fam"/>
</dbReference>
<comment type="catalytic activity">
    <reaction evidence="7">
        <text>dITP + H2O = dIMP + diphosphate + H(+)</text>
        <dbReference type="Rhea" id="RHEA:28342"/>
        <dbReference type="ChEBI" id="CHEBI:15377"/>
        <dbReference type="ChEBI" id="CHEBI:15378"/>
        <dbReference type="ChEBI" id="CHEBI:33019"/>
        <dbReference type="ChEBI" id="CHEBI:61194"/>
        <dbReference type="ChEBI" id="CHEBI:61382"/>
        <dbReference type="EC" id="3.6.1.66"/>
    </reaction>
</comment>
<dbReference type="RefSeq" id="WP_185136409.1">
    <property type="nucleotide sequence ID" value="NZ_JACJVR010000052.1"/>
</dbReference>
<dbReference type="AlphaFoldDB" id="A0A841TVX3"/>
<feature type="binding site" evidence="7">
    <location>
        <position position="196"/>
    </location>
    <ligand>
        <name>substrate</name>
    </ligand>
</feature>
<evidence type="ECO:0000256" key="6">
    <source>
        <dbReference type="ARBA" id="ARBA00023080"/>
    </source>
</evidence>
<feature type="binding site" evidence="7">
    <location>
        <position position="74"/>
    </location>
    <ligand>
        <name>Mg(2+)</name>
        <dbReference type="ChEBI" id="CHEBI:18420"/>
    </ligand>
</feature>
<dbReference type="GO" id="GO:0036220">
    <property type="term" value="F:ITP diphosphatase activity"/>
    <property type="evidence" value="ECO:0007669"/>
    <property type="project" value="UniProtKB-UniRule"/>
</dbReference>
<comment type="similarity">
    <text evidence="1 7">Belongs to the HAM1 NTPase family.</text>
</comment>
<evidence type="ECO:0000256" key="7">
    <source>
        <dbReference type="HAMAP-Rule" id="MF_01405"/>
    </source>
</evidence>
<dbReference type="Pfam" id="PF01725">
    <property type="entry name" value="Ham1p_like"/>
    <property type="match status" value="1"/>
</dbReference>
<dbReference type="Proteomes" id="UP000553776">
    <property type="component" value="Unassembled WGS sequence"/>
</dbReference>
<feature type="binding site" evidence="7">
    <location>
        <begin position="12"/>
        <end position="17"/>
    </location>
    <ligand>
        <name>substrate</name>
    </ligand>
</feature>
<keyword evidence="5 7" id="KW-0460">Magnesium</keyword>
<feature type="binding site" evidence="7">
    <location>
        <position position="75"/>
    </location>
    <ligand>
        <name>substrate</name>
    </ligand>
</feature>
<dbReference type="CDD" id="cd00515">
    <property type="entry name" value="HAM1"/>
    <property type="match status" value="1"/>
</dbReference>
<keyword evidence="2 7" id="KW-0479">Metal-binding</keyword>
<comment type="catalytic activity">
    <reaction evidence="7">
        <text>ITP + H2O = IMP + diphosphate + H(+)</text>
        <dbReference type="Rhea" id="RHEA:29399"/>
        <dbReference type="ChEBI" id="CHEBI:15377"/>
        <dbReference type="ChEBI" id="CHEBI:15378"/>
        <dbReference type="ChEBI" id="CHEBI:33019"/>
        <dbReference type="ChEBI" id="CHEBI:58053"/>
        <dbReference type="ChEBI" id="CHEBI:61402"/>
        <dbReference type="EC" id="3.6.1.66"/>
    </reaction>
</comment>
<gene>
    <name evidence="8" type="ORF">H7B90_13530</name>
</gene>
<organism evidence="8 9">
    <name type="scientific">Cohnella xylanilytica</name>
    <dbReference type="NCBI Taxonomy" id="557555"/>
    <lineage>
        <taxon>Bacteria</taxon>
        <taxon>Bacillati</taxon>
        <taxon>Bacillota</taxon>
        <taxon>Bacilli</taxon>
        <taxon>Bacillales</taxon>
        <taxon>Paenibacillaceae</taxon>
        <taxon>Cohnella</taxon>
    </lineage>
</organism>
<dbReference type="HAMAP" id="MF_01405">
    <property type="entry name" value="Non_canon_purine_NTPase"/>
    <property type="match status" value="1"/>
</dbReference>
<sequence length="216" mass="22416">MIRGGETLLIATRNKGKTKEFREAFAALGVQVKDLNEVPGVPDIEETGDTFAANALIKAKAASEATGLPALADDSGLCVDALGGAPGVYSARYAGEGAGDAANNAKLLRELAALGEPPADLPSPEGLPGARLLSRARFVCSLVLYEPRTGEQIVAEGAAEGFIADTASGSGGFGYDPLFYLPEFGRSMADISVAEKNRISHRGKALRLLLEKLEGV</sequence>
<dbReference type="GO" id="GO:0005829">
    <property type="term" value="C:cytosol"/>
    <property type="evidence" value="ECO:0007669"/>
    <property type="project" value="TreeGrafter"/>
</dbReference>
<feature type="binding site" evidence="7">
    <location>
        <begin position="201"/>
        <end position="202"/>
    </location>
    <ligand>
        <name>substrate</name>
    </ligand>
</feature>
<dbReference type="GO" id="GO:0017111">
    <property type="term" value="F:ribonucleoside triphosphate phosphatase activity"/>
    <property type="evidence" value="ECO:0007669"/>
    <property type="project" value="InterPro"/>
</dbReference>
<keyword evidence="3 7" id="KW-0547">Nucleotide-binding</keyword>
<dbReference type="InterPro" id="IPR002637">
    <property type="entry name" value="RdgB/HAM1"/>
</dbReference>
<dbReference type="GO" id="GO:0036222">
    <property type="term" value="F:XTP diphosphatase activity"/>
    <property type="evidence" value="ECO:0007669"/>
    <property type="project" value="UniProtKB-UniRule"/>
</dbReference>
<accession>A0A841TVX3</accession>
<comment type="catalytic activity">
    <reaction evidence="7">
        <text>XTP + H2O = XMP + diphosphate + H(+)</text>
        <dbReference type="Rhea" id="RHEA:28610"/>
        <dbReference type="ChEBI" id="CHEBI:15377"/>
        <dbReference type="ChEBI" id="CHEBI:15378"/>
        <dbReference type="ChEBI" id="CHEBI:33019"/>
        <dbReference type="ChEBI" id="CHEBI:57464"/>
        <dbReference type="ChEBI" id="CHEBI:61314"/>
        <dbReference type="EC" id="3.6.1.66"/>
    </reaction>
</comment>
<dbReference type="SUPFAM" id="SSF52972">
    <property type="entry name" value="ITPase-like"/>
    <property type="match status" value="1"/>
</dbReference>
<dbReference type="PANTHER" id="PTHR11067:SF9">
    <property type="entry name" value="INOSINE TRIPHOSPHATE PYROPHOSPHATASE"/>
    <property type="match status" value="1"/>
</dbReference>
<keyword evidence="4 7" id="KW-0378">Hydrolase</keyword>
<keyword evidence="6 7" id="KW-0546">Nucleotide metabolism</keyword>
<evidence type="ECO:0000256" key="4">
    <source>
        <dbReference type="ARBA" id="ARBA00022801"/>
    </source>
</evidence>
<dbReference type="GO" id="GO:0046872">
    <property type="term" value="F:metal ion binding"/>
    <property type="evidence" value="ECO:0007669"/>
    <property type="project" value="UniProtKB-KW"/>
</dbReference>
<comment type="cofactor">
    <cofactor evidence="7">
        <name>Mg(2+)</name>
        <dbReference type="ChEBI" id="CHEBI:18420"/>
    </cofactor>
    <text evidence="7">Binds 1 Mg(2+) ion per subunit.</text>
</comment>
<evidence type="ECO:0000256" key="5">
    <source>
        <dbReference type="ARBA" id="ARBA00022842"/>
    </source>
</evidence>
<name>A0A841TVX3_9BACL</name>
<comment type="caution">
    <text evidence="8">The sequence shown here is derived from an EMBL/GenBank/DDBJ whole genome shotgun (WGS) entry which is preliminary data.</text>
</comment>
<dbReference type="GO" id="GO:0009117">
    <property type="term" value="P:nucleotide metabolic process"/>
    <property type="evidence" value="ECO:0007669"/>
    <property type="project" value="UniProtKB-KW"/>
</dbReference>
<feature type="binding site" evidence="7">
    <location>
        <position position="45"/>
    </location>
    <ligand>
        <name>Mg(2+)</name>
        <dbReference type="ChEBI" id="CHEBI:18420"/>
    </ligand>
</feature>